<feature type="domain" description="Exostosin GT47" evidence="1">
    <location>
        <begin position="228"/>
        <end position="297"/>
    </location>
</feature>
<reference evidence="2 3" key="1">
    <citation type="journal article" date="2016" name="Nat. Commun.">
        <title>Thousands of microbial genomes shed light on interconnected biogeochemical processes in an aquifer system.</title>
        <authorList>
            <person name="Anantharaman K."/>
            <person name="Brown C.T."/>
            <person name="Hug L.A."/>
            <person name="Sharon I."/>
            <person name="Castelle C.J."/>
            <person name="Probst A.J."/>
            <person name="Thomas B.C."/>
            <person name="Singh A."/>
            <person name="Wilkins M.J."/>
            <person name="Karaoz U."/>
            <person name="Brodie E.L."/>
            <person name="Williams K.H."/>
            <person name="Hubbard S.S."/>
            <person name="Banfield J.F."/>
        </authorList>
    </citation>
    <scope>NUCLEOTIDE SEQUENCE [LARGE SCALE GENOMIC DNA]</scope>
</reference>
<dbReference type="Proteomes" id="UP000178109">
    <property type="component" value="Unassembled WGS sequence"/>
</dbReference>
<proteinExistence type="predicted"/>
<organism evidence="2 3">
    <name type="scientific">Candidatus Komeilibacteria bacterium RIFCSPLOWO2_02_FULL_48_11</name>
    <dbReference type="NCBI Taxonomy" id="1798553"/>
    <lineage>
        <taxon>Bacteria</taxon>
        <taxon>Candidatus Komeiliibacteriota</taxon>
    </lineage>
</organism>
<protein>
    <recommendedName>
        <fullName evidence="1">Exostosin GT47 domain-containing protein</fullName>
    </recommendedName>
</protein>
<dbReference type="Pfam" id="PF03016">
    <property type="entry name" value="Exostosin_GT47"/>
    <property type="match status" value="1"/>
</dbReference>
<dbReference type="GO" id="GO:0016757">
    <property type="term" value="F:glycosyltransferase activity"/>
    <property type="evidence" value="ECO:0007669"/>
    <property type="project" value="InterPro"/>
</dbReference>
<gene>
    <name evidence="2" type="ORF">A3H70_03840</name>
</gene>
<accession>A0A1G2BNX3</accession>
<evidence type="ECO:0000313" key="3">
    <source>
        <dbReference type="Proteomes" id="UP000178109"/>
    </source>
</evidence>
<dbReference type="AlphaFoldDB" id="A0A1G2BNX3"/>
<comment type="caution">
    <text evidence="2">The sequence shown here is derived from an EMBL/GenBank/DDBJ whole genome shotgun (WGS) entry which is preliminary data.</text>
</comment>
<evidence type="ECO:0000259" key="1">
    <source>
        <dbReference type="Pfam" id="PF03016"/>
    </source>
</evidence>
<dbReference type="PANTHER" id="PTHR11062">
    <property type="entry name" value="EXOSTOSIN HEPARAN SULFATE GLYCOSYLTRANSFERASE -RELATED"/>
    <property type="match status" value="1"/>
</dbReference>
<dbReference type="InterPro" id="IPR040911">
    <property type="entry name" value="Exostosin_GT47"/>
</dbReference>
<dbReference type="STRING" id="1798553.A3H70_03840"/>
<dbReference type="EMBL" id="MHKO01000059">
    <property type="protein sequence ID" value="OGY90835.1"/>
    <property type="molecule type" value="Genomic_DNA"/>
</dbReference>
<sequence>MVKVYIGQPLTISHLPVLYPNLGVQKKERSLFMNNVFAHYTEPIFEIVADPNDADYFLLPHDYFLLFVRENEYMQRFAALAEKYGKKVIVFAHGDPEIDIPINNSIVFRIARYGRNKKPNEIIMPVYGEDLLQDRPLSIRRKGAKPVVGFCGWARLGSAREKLAYYVKDAIWSVKNFLPGNQHLGPERQGMWFRRQAIKILEKSSLVESNFKIRESFSGHRTTIKLDPAQARAEYIDNMLNSDFILTVKGGGNCSMRFYEALSLGRIPLFIKTDNVLPFEDIINYREFVVFVNYDEVDLIDTKLSDFYNALSDDDFIQKQKRARETYEKYLRLDSFFRLIPDILNKKASQRER</sequence>
<name>A0A1G2BNX3_9BACT</name>
<dbReference type="InterPro" id="IPR004263">
    <property type="entry name" value="Exostosin"/>
</dbReference>
<evidence type="ECO:0000313" key="2">
    <source>
        <dbReference type="EMBL" id="OGY90835.1"/>
    </source>
</evidence>